<dbReference type="VEuPathDB" id="FungiDB:TAPDE_003379"/>
<dbReference type="Proteomes" id="UP000013776">
    <property type="component" value="Unassembled WGS sequence"/>
</dbReference>
<protein>
    <recommendedName>
        <fullName evidence="8">Alcohol dehydrogenase</fullName>
    </recommendedName>
</protein>
<organism evidence="6 7">
    <name type="scientific">Taphrina deformans (strain PYCC 5710 / ATCC 11124 / CBS 356.35 / IMI 108563 / JCM 9778 / NBRC 8474)</name>
    <name type="common">Peach leaf curl fungus</name>
    <name type="synonym">Lalaria deformans</name>
    <dbReference type="NCBI Taxonomy" id="1097556"/>
    <lineage>
        <taxon>Eukaryota</taxon>
        <taxon>Fungi</taxon>
        <taxon>Dikarya</taxon>
        <taxon>Ascomycota</taxon>
        <taxon>Taphrinomycotina</taxon>
        <taxon>Taphrinomycetes</taxon>
        <taxon>Taphrinales</taxon>
        <taxon>Taphrinaceae</taxon>
        <taxon>Taphrina</taxon>
    </lineage>
</organism>
<dbReference type="PANTHER" id="PTHR42813:SF2">
    <property type="entry name" value="DEHYDROGENASE, ZINC-CONTAINING, PUTATIVE (AFU_ORTHOLOGUE AFUA_2G02810)-RELATED"/>
    <property type="match status" value="1"/>
</dbReference>
<gene>
    <name evidence="6" type="ORF">TAPDE_003379</name>
</gene>
<dbReference type="SUPFAM" id="SSF50129">
    <property type="entry name" value="GroES-like"/>
    <property type="match status" value="1"/>
</dbReference>
<dbReference type="CDD" id="cd08284">
    <property type="entry name" value="FDH_like_2"/>
    <property type="match status" value="1"/>
</dbReference>
<dbReference type="eggNOG" id="KOG0024">
    <property type="taxonomic scope" value="Eukaryota"/>
</dbReference>
<keyword evidence="3" id="KW-0862">Zinc</keyword>
<accession>R4XBP6</accession>
<dbReference type="PANTHER" id="PTHR42813">
    <property type="entry name" value="ZINC-TYPE ALCOHOL DEHYDROGENASE-LIKE"/>
    <property type="match status" value="1"/>
</dbReference>
<dbReference type="Gene3D" id="3.40.50.720">
    <property type="entry name" value="NAD(P)-binding Rossmann-like Domain"/>
    <property type="match status" value="1"/>
</dbReference>
<reference evidence="6 7" key="1">
    <citation type="journal article" date="2013" name="MBio">
        <title>Genome sequencing of the plant pathogen Taphrina deformans, the causal agent of peach leaf curl.</title>
        <authorList>
            <person name="Cisse O.H."/>
            <person name="Almeida J.M.G.C.F."/>
            <person name="Fonseca A."/>
            <person name="Kumar A.A."/>
            <person name="Salojaervi J."/>
            <person name="Overmyer K."/>
            <person name="Hauser P.M."/>
            <person name="Pagni M."/>
        </authorList>
    </citation>
    <scope>NUCLEOTIDE SEQUENCE [LARGE SCALE GENOMIC DNA]</scope>
    <source>
        <strain evidence="7">PYCC 5710 / ATCC 11124 / CBS 356.35 / IMI 108563 / JCM 9778 / NBRC 8474</strain>
    </source>
</reference>
<evidence type="ECO:0000256" key="2">
    <source>
        <dbReference type="ARBA" id="ARBA00022723"/>
    </source>
</evidence>
<evidence type="ECO:0000259" key="5">
    <source>
        <dbReference type="Pfam" id="PF08240"/>
    </source>
</evidence>
<keyword evidence="7" id="KW-1185">Reference proteome</keyword>
<feature type="domain" description="Alcohol dehydrogenase-like C-terminal" evidence="4">
    <location>
        <begin position="185"/>
        <end position="302"/>
    </location>
</feature>
<dbReference type="Pfam" id="PF00107">
    <property type="entry name" value="ADH_zinc_N"/>
    <property type="match status" value="1"/>
</dbReference>
<evidence type="ECO:0000259" key="4">
    <source>
        <dbReference type="Pfam" id="PF00107"/>
    </source>
</evidence>
<evidence type="ECO:0008006" key="8">
    <source>
        <dbReference type="Google" id="ProtNLM"/>
    </source>
</evidence>
<evidence type="ECO:0000313" key="6">
    <source>
        <dbReference type="EMBL" id="CCG83213.1"/>
    </source>
</evidence>
<dbReference type="Pfam" id="PF08240">
    <property type="entry name" value="ADH_N"/>
    <property type="match status" value="1"/>
</dbReference>
<dbReference type="Gene3D" id="3.90.180.10">
    <property type="entry name" value="Medium-chain alcohol dehydrogenases, catalytic domain"/>
    <property type="match status" value="1"/>
</dbReference>
<dbReference type="STRING" id="1097556.R4XBP6"/>
<evidence type="ECO:0000256" key="3">
    <source>
        <dbReference type="ARBA" id="ARBA00022833"/>
    </source>
</evidence>
<evidence type="ECO:0000256" key="1">
    <source>
        <dbReference type="ARBA" id="ARBA00001947"/>
    </source>
</evidence>
<dbReference type="InterPro" id="IPR011032">
    <property type="entry name" value="GroES-like_sf"/>
</dbReference>
<keyword evidence="2" id="KW-0479">Metal-binding</keyword>
<evidence type="ECO:0000313" key="7">
    <source>
        <dbReference type="Proteomes" id="UP000013776"/>
    </source>
</evidence>
<proteinExistence type="predicted"/>
<comment type="caution">
    <text evidence="6">The sequence shown here is derived from an EMBL/GenBank/DDBJ whole genome shotgun (WGS) entry which is preliminary data.</text>
</comment>
<feature type="domain" description="Alcohol dehydrogenase-like N-terminal" evidence="5">
    <location>
        <begin position="29"/>
        <end position="133"/>
    </location>
</feature>
<comment type="cofactor">
    <cofactor evidence="1">
        <name>Zn(2+)</name>
        <dbReference type="ChEBI" id="CHEBI:29105"/>
    </cofactor>
</comment>
<dbReference type="InterPro" id="IPR036291">
    <property type="entry name" value="NAD(P)-bd_dom_sf"/>
</dbReference>
<name>R4XBP6_TAPDE</name>
<dbReference type="AlphaFoldDB" id="R4XBP6"/>
<dbReference type="InterPro" id="IPR013154">
    <property type="entry name" value="ADH-like_N"/>
</dbReference>
<dbReference type="GO" id="GO:0046872">
    <property type="term" value="F:metal ion binding"/>
    <property type="evidence" value="ECO:0007669"/>
    <property type="project" value="UniProtKB-KW"/>
</dbReference>
<dbReference type="OrthoDB" id="3941538at2759"/>
<dbReference type="InterPro" id="IPR013149">
    <property type="entry name" value="ADH-like_C"/>
</dbReference>
<dbReference type="SUPFAM" id="SSF51735">
    <property type="entry name" value="NAD(P)-binding Rossmann-fold domains"/>
    <property type="match status" value="1"/>
</dbReference>
<sequence>MSETMKAVTFHGPGQVKVTREPVPQIRHPKDAILKVRYSALCGSELHAYRGHEAVASLNYINGHEFLGTVYQVGTECDLRVGEQVVSPFTTSCGTCWFCERGYSARCEESLLFGSPALNGGQAEYVRVPHASTTLLRTAKIEMRDEKTLLFLGDIFPTGYYCIKNALRNFPKTEDLHVAVFGCGPVGLCTIIAAQHLLASYGSSTSKLYAVDSVPSRLEAAQKIGAVPIQLDLEHPEHVSEELRKRSDGRGMDAVCEVVGHPSALLCSFNSLRPFGVLSSVGVHNDPLPFTGEDCFSKNITCHFGRCPVRSILPEAIAIMKAEEDHFEGFVDCIVDIDDAVDAYKRFDERKVNKVVFQFPA</sequence>
<dbReference type="EMBL" id="CAHR02000130">
    <property type="protein sequence ID" value="CCG83213.1"/>
    <property type="molecule type" value="Genomic_DNA"/>
</dbReference>